<dbReference type="PANTHER" id="PTHR42734:SF7">
    <property type="entry name" value="ATP-BINDING COMPONENT OF ABC TRANSPORTER-RELATED"/>
    <property type="match status" value="1"/>
</dbReference>
<dbReference type="OrthoDB" id="9809450at2"/>
<dbReference type="PANTHER" id="PTHR42734">
    <property type="entry name" value="METAL TRANSPORT SYSTEM ATP-BINDING PROTEIN TM_0124-RELATED"/>
    <property type="match status" value="1"/>
</dbReference>
<gene>
    <name evidence="5" type="primary">znuC</name>
    <name evidence="5" type="ORF">DPRO_3197</name>
</gene>
<dbReference type="Pfam" id="PF00005">
    <property type="entry name" value="ABC_tran"/>
    <property type="match status" value="1"/>
</dbReference>
<accession>A0A2C8FCF2</accession>
<dbReference type="KEGG" id="pprf:DPRO_3197"/>
<dbReference type="PROSITE" id="PS00211">
    <property type="entry name" value="ABC_TRANSPORTER_1"/>
    <property type="match status" value="1"/>
</dbReference>
<dbReference type="InterPro" id="IPR050153">
    <property type="entry name" value="Metal_Ion_Import_ABC"/>
</dbReference>
<dbReference type="InterPro" id="IPR017871">
    <property type="entry name" value="ABC_transporter-like_CS"/>
</dbReference>
<dbReference type="EC" id="3.6.3.-" evidence="5"/>
<dbReference type="InterPro" id="IPR027417">
    <property type="entry name" value="P-loop_NTPase"/>
</dbReference>
<dbReference type="InterPro" id="IPR003439">
    <property type="entry name" value="ABC_transporter-like_ATP-bd"/>
</dbReference>
<keyword evidence="1" id="KW-0813">Transport</keyword>
<keyword evidence="3 5" id="KW-0067">ATP-binding</keyword>
<dbReference type="PROSITE" id="PS50893">
    <property type="entry name" value="ABC_TRANSPORTER_2"/>
    <property type="match status" value="1"/>
</dbReference>
<dbReference type="CDD" id="cd03235">
    <property type="entry name" value="ABC_Metallic_Cations"/>
    <property type="match status" value="1"/>
</dbReference>
<dbReference type="Gene3D" id="3.40.50.300">
    <property type="entry name" value="P-loop containing nucleotide triphosphate hydrolases"/>
    <property type="match status" value="1"/>
</dbReference>
<dbReference type="SUPFAM" id="SSF52540">
    <property type="entry name" value="P-loop containing nucleoside triphosphate hydrolases"/>
    <property type="match status" value="1"/>
</dbReference>
<keyword evidence="5" id="KW-0378">Hydrolase</keyword>
<dbReference type="GO" id="GO:0005524">
    <property type="term" value="F:ATP binding"/>
    <property type="evidence" value="ECO:0007669"/>
    <property type="project" value="UniProtKB-KW"/>
</dbReference>
<evidence type="ECO:0000256" key="3">
    <source>
        <dbReference type="ARBA" id="ARBA00022840"/>
    </source>
</evidence>
<name>A0A2C8FCF2_9BACT</name>
<reference evidence="6" key="1">
    <citation type="submission" date="2017-09" db="EMBL/GenBank/DDBJ databases">
        <authorList>
            <person name="Regsiter A."/>
            <person name="William W."/>
        </authorList>
    </citation>
    <scope>NUCLEOTIDE SEQUENCE [LARGE SCALE GENOMIC DNA]</scope>
    <source>
        <strain evidence="6">500-1</strain>
    </source>
</reference>
<dbReference type="RefSeq" id="WP_097012880.1">
    <property type="nucleotide sequence ID" value="NZ_LT907975.1"/>
</dbReference>
<feature type="domain" description="ABC transporter" evidence="4">
    <location>
        <begin position="13"/>
        <end position="240"/>
    </location>
</feature>
<protein>
    <submittedName>
        <fullName evidence="5">Zinc import ATP-binding protein ZnuC</fullName>
        <ecNumber evidence="5">3.6.3.-</ecNumber>
    </submittedName>
</protein>
<dbReference type="Proteomes" id="UP000219215">
    <property type="component" value="Chromosome DPRO"/>
</dbReference>
<evidence type="ECO:0000256" key="2">
    <source>
        <dbReference type="ARBA" id="ARBA00022741"/>
    </source>
</evidence>
<sequence length="243" mass="26111">MAMSLRFNQGPSIHFDSVALALGGNSILHDISFAVEAGTIHYVIGPNGGGKTSLIRCLLGQMPHTGTIRICWGNETSVGYVPQALDFDDTLPMTVVDFMAMIGQSRRPAFLGFRKGKDKKAYETLDRVGMLGRKDRPFGSLSGGERQRVLLAQALLPEPKLLILDEPATGLDKAGAAIMHGIIEELSAAGTTVVIIHHDLGVVRDMAHGVTCLNRELLFSGDPATELTPERIFNIFSTTAKAA</sequence>
<evidence type="ECO:0000256" key="1">
    <source>
        <dbReference type="ARBA" id="ARBA00022448"/>
    </source>
</evidence>
<dbReference type="SMART" id="SM00382">
    <property type="entry name" value="AAA"/>
    <property type="match status" value="1"/>
</dbReference>
<evidence type="ECO:0000313" key="5">
    <source>
        <dbReference type="EMBL" id="SOB60109.1"/>
    </source>
</evidence>
<evidence type="ECO:0000313" key="6">
    <source>
        <dbReference type="Proteomes" id="UP000219215"/>
    </source>
</evidence>
<dbReference type="EMBL" id="LT907975">
    <property type="protein sequence ID" value="SOB60109.1"/>
    <property type="molecule type" value="Genomic_DNA"/>
</dbReference>
<proteinExistence type="predicted"/>
<dbReference type="GO" id="GO:0016887">
    <property type="term" value="F:ATP hydrolysis activity"/>
    <property type="evidence" value="ECO:0007669"/>
    <property type="project" value="InterPro"/>
</dbReference>
<dbReference type="AlphaFoldDB" id="A0A2C8FCF2"/>
<keyword evidence="6" id="KW-1185">Reference proteome</keyword>
<evidence type="ECO:0000259" key="4">
    <source>
        <dbReference type="PROSITE" id="PS50893"/>
    </source>
</evidence>
<dbReference type="InterPro" id="IPR003593">
    <property type="entry name" value="AAA+_ATPase"/>
</dbReference>
<organism evidence="5 6">
    <name type="scientific">Pseudodesulfovibrio profundus</name>
    <dbReference type="NCBI Taxonomy" id="57320"/>
    <lineage>
        <taxon>Bacteria</taxon>
        <taxon>Pseudomonadati</taxon>
        <taxon>Thermodesulfobacteriota</taxon>
        <taxon>Desulfovibrionia</taxon>
        <taxon>Desulfovibrionales</taxon>
        <taxon>Desulfovibrionaceae</taxon>
    </lineage>
</organism>
<keyword evidence="2" id="KW-0547">Nucleotide-binding</keyword>